<feature type="domain" description="EF-hand" evidence="3">
    <location>
        <begin position="422"/>
        <end position="457"/>
    </location>
</feature>
<feature type="region of interest" description="Disordered" evidence="2">
    <location>
        <begin position="173"/>
        <end position="199"/>
    </location>
</feature>
<feature type="compositionally biased region" description="Pro residues" evidence="2">
    <location>
        <begin position="179"/>
        <end position="196"/>
    </location>
</feature>
<dbReference type="InterPro" id="IPR018247">
    <property type="entry name" value="EF_Hand_1_Ca_BS"/>
</dbReference>
<accession>A0A813D5X7</accession>
<comment type="caution">
    <text evidence="4">The sequence shown here is derived from an EMBL/GenBank/DDBJ whole genome shotgun (WGS) entry which is preliminary data.</text>
</comment>
<dbReference type="InterPro" id="IPR002048">
    <property type="entry name" value="EF_hand_dom"/>
</dbReference>
<sequence>MKVSDKVGPPVRVDANELLEITSLPKSRIMEIVKLFDVAGFNRIVVEGKTFATFAKTKVVMVELLSAGVLLSKLIPSRAKQRFLFGLADNDDSRDLDEQEFARLIMFFFRGLGGAFGILSDEDTLPAKESIHALAQRMYARISQISARRLQQLHAEGDAAMKARLVEAIKARQEALSQPPTPSNRPPTPGNSPPAPARQVSSFKVLEDWSLTDFSDSLALPYSLTLERFCPKREGEGDDLGDFDPEWHLSYHSAVPMPEEIDEVPEGHMLQRWEVILARRIFAFCSEQRSFRISHSEVEAGLSHGVEPEAWKKLSVALEHTAEDHFRGRKPEFFRFLKAMCPSAQSRHLRLFASWCQQYDDLPDQASKMQAADDASLSFHADGSLPLIPMDELVIMERQFAQMDKSNVGFLTIETIATRWEWDDFTLNHFIASFDISEDGLIDKNEYLQMMCPRTYRLPSSNSAARAWFGEPSFCFRCFF</sequence>
<dbReference type="PROSITE" id="PS50222">
    <property type="entry name" value="EF_HAND_2"/>
    <property type="match status" value="1"/>
</dbReference>
<name>A0A813D5X7_POLGL</name>
<protein>
    <recommendedName>
        <fullName evidence="3">EF-hand domain-containing protein</fullName>
    </recommendedName>
</protein>
<reference evidence="4" key="1">
    <citation type="submission" date="2021-02" db="EMBL/GenBank/DDBJ databases">
        <authorList>
            <person name="Dougan E. K."/>
            <person name="Rhodes N."/>
            <person name="Thang M."/>
            <person name="Chan C."/>
        </authorList>
    </citation>
    <scope>NUCLEOTIDE SEQUENCE</scope>
</reference>
<dbReference type="Proteomes" id="UP000654075">
    <property type="component" value="Unassembled WGS sequence"/>
</dbReference>
<keyword evidence="1" id="KW-0106">Calcium</keyword>
<dbReference type="OrthoDB" id="410241at2759"/>
<dbReference type="InterPro" id="IPR011992">
    <property type="entry name" value="EF-hand-dom_pair"/>
</dbReference>
<organism evidence="4 5">
    <name type="scientific">Polarella glacialis</name>
    <name type="common">Dinoflagellate</name>
    <dbReference type="NCBI Taxonomy" id="89957"/>
    <lineage>
        <taxon>Eukaryota</taxon>
        <taxon>Sar</taxon>
        <taxon>Alveolata</taxon>
        <taxon>Dinophyceae</taxon>
        <taxon>Suessiales</taxon>
        <taxon>Suessiaceae</taxon>
        <taxon>Polarella</taxon>
    </lineage>
</organism>
<dbReference type="PROSITE" id="PS00018">
    <property type="entry name" value="EF_HAND_1"/>
    <property type="match status" value="2"/>
</dbReference>
<evidence type="ECO:0000313" key="4">
    <source>
        <dbReference type="EMBL" id="CAE8581134.1"/>
    </source>
</evidence>
<dbReference type="SUPFAM" id="SSF47473">
    <property type="entry name" value="EF-hand"/>
    <property type="match status" value="1"/>
</dbReference>
<dbReference type="Gene3D" id="1.10.238.10">
    <property type="entry name" value="EF-hand"/>
    <property type="match status" value="1"/>
</dbReference>
<dbReference type="GO" id="GO:0005509">
    <property type="term" value="F:calcium ion binding"/>
    <property type="evidence" value="ECO:0007669"/>
    <property type="project" value="InterPro"/>
</dbReference>
<dbReference type="AlphaFoldDB" id="A0A813D5X7"/>
<dbReference type="EMBL" id="CAJNNV010000033">
    <property type="protein sequence ID" value="CAE8581134.1"/>
    <property type="molecule type" value="Genomic_DNA"/>
</dbReference>
<evidence type="ECO:0000313" key="5">
    <source>
        <dbReference type="Proteomes" id="UP000654075"/>
    </source>
</evidence>
<keyword evidence="5" id="KW-1185">Reference proteome</keyword>
<evidence type="ECO:0000259" key="3">
    <source>
        <dbReference type="PROSITE" id="PS50222"/>
    </source>
</evidence>
<evidence type="ECO:0000256" key="2">
    <source>
        <dbReference type="SAM" id="MobiDB-lite"/>
    </source>
</evidence>
<proteinExistence type="predicted"/>
<gene>
    <name evidence="4" type="ORF">PGLA1383_LOCUS165</name>
</gene>
<evidence type="ECO:0000256" key="1">
    <source>
        <dbReference type="ARBA" id="ARBA00022837"/>
    </source>
</evidence>